<evidence type="ECO:0000259" key="13">
    <source>
        <dbReference type="PROSITE" id="PS51352"/>
    </source>
</evidence>
<name>A0A2W5QWZ1_ANCNO</name>
<keyword evidence="4" id="KW-0575">Peroxidase</keyword>
<dbReference type="Pfam" id="PF00578">
    <property type="entry name" value="AhpC-TSA"/>
    <property type="match status" value="1"/>
</dbReference>
<dbReference type="InterPro" id="IPR000866">
    <property type="entry name" value="AhpC/TSA"/>
</dbReference>
<dbReference type="Proteomes" id="UP000248887">
    <property type="component" value="Unassembled WGS sequence"/>
</dbReference>
<evidence type="ECO:0000256" key="2">
    <source>
        <dbReference type="ARBA" id="ARBA00011245"/>
    </source>
</evidence>
<dbReference type="GO" id="GO:0008379">
    <property type="term" value="F:thioredoxin peroxidase activity"/>
    <property type="evidence" value="ECO:0007669"/>
    <property type="project" value="TreeGrafter"/>
</dbReference>
<evidence type="ECO:0000256" key="6">
    <source>
        <dbReference type="ARBA" id="ARBA00023002"/>
    </source>
</evidence>
<dbReference type="EC" id="1.11.1.24" evidence="3"/>
<dbReference type="GO" id="GO:0005737">
    <property type="term" value="C:cytoplasm"/>
    <property type="evidence" value="ECO:0007669"/>
    <property type="project" value="TreeGrafter"/>
</dbReference>
<dbReference type="AlphaFoldDB" id="A0A2W5QWZ1"/>
<evidence type="ECO:0000256" key="3">
    <source>
        <dbReference type="ARBA" id="ARBA00013017"/>
    </source>
</evidence>
<evidence type="ECO:0000256" key="11">
    <source>
        <dbReference type="ARBA" id="ARBA00042639"/>
    </source>
</evidence>
<evidence type="ECO:0000256" key="4">
    <source>
        <dbReference type="ARBA" id="ARBA00022559"/>
    </source>
</evidence>
<dbReference type="GO" id="GO:0045454">
    <property type="term" value="P:cell redox homeostasis"/>
    <property type="evidence" value="ECO:0007669"/>
    <property type="project" value="TreeGrafter"/>
</dbReference>
<comment type="similarity">
    <text evidence="10">Belongs to the peroxiredoxin family. BCP/PrxQ subfamily.</text>
</comment>
<protein>
    <recommendedName>
        <fullName evidence="3">thioredoxin-dependent peroxiredoxin</fullName>
        <ecNumber evidence="3">1.11.1.24</ecNumber>
    </recommendedName>
    <alternativeName>
        <fullName evidence="9">Thioredoxin peroxidase</fullName>
    </alternativeName>
    <alternativeName>
        <fullName evidence="11">Thioredoxin-dependent peroxiredoxin Bcp</fullName>
    </alternativeName>
</protein>
<evidence type="ECO:0000256" key="12">
    <source>
        <dbReference type="ARBA" id="ARBA00049091"/>
    </source>
</evidence>
<dbReference type="SUPFAM" id="SSF52833">
    <property type="entry name" value="Thioredoxin-like"/>
    <property type="match status" value="1"/>
</dbReference>
<dbReference type="PROSITE" id="PS51352">
    <property type="entry name" value="THIOREDOXIN_2"/>
    <property type="match status" value="1"/>
</dbReference>
<dbReference type="Gene3D" id="3.40.30.10">
    <property type="entry name" value="Glutaredoxin"/>
    <property type="match status" value="1"/>
</dbReference>
<dbReference type="CDD" id="cd03017">
    <property type="entry name" value="PRX_BCP"/>
    <property type="match status" value="1"/>
</dbReference>
<dbReference type="PANTHER" id="PTHR42801:SF4">
    <property type="entry name" value="AHPC_TSA FAMILY PROTEIN"/>
    <property type="match status" value="1"/>
</dbReference>
<evidence type="ECO:0000256" key="10">
    <source>
        <dbReference type="ARBA" id="ARBA00038489"/>
    </source>
</evidence>
<dbReference type="PANTHER" id="PTHR42801">
    <property type="entry name" value="THIOREDOXIN-DEPENDENT PEROXIDE REDUCTASE"/>
    <property type="match status" value="1"/>
</dbReference>
<evidence type="ECO:0000256" key="5">
    <source>
        <dbReference type="ARBA" id="ARBA00022862"/>
    </source>
</evidence>
<comment type="function">
    <text evidence="1">Thiol-specific peroxidase that catalyzes the reduction of hydrogen peroxide and organic hydroperoxides to water and alcohols, respectively. Plays a role in cell protection against oxidative stress by detoxifying peroxides and as sensor of hydrogen peroxide-mediated signaling events.</text>
</comment>
<dbReference type="GO" id="GO:0034599">
    <property type="term" value="P:cellular response to oxidative stress"/>
    <property type="evidence" value="ECO:0007669"/>
    <property type="project" value="TreeGrafter"/>
</dbReference>
<evidence type="ECO:0000313" key="14">
    <source>
        <dbReference type="EMBL" id="PZQ81532.1"/>
    </source>
</evidence>
<reference evidence="14 15" key="1">
    <citation type="submission" date="2017-08" db="EMBL/GenBank/DDBJ databases">
        <title>Infants hospitalized years apart are colonized by the same room-sourced microbial strains.</title>
        <authorList>
            <person name="Brooks B."/>
            <person name="Olm M.R."/>
            <person name="Firek B.A."/>
            <person name="Baker R."/>
            <person name="Thomas B.C."/>
            <person name="Morowitz M.J."/>
            <person name="Banfield J.F."/>
        </authorList>
    </citation>
    <scope>NUCLEOTIDE SEQUENCE [LARGE SCALE GENOMIC DNA]</scope>
    <source>
        <strain evidence="14">S2_005_001_R2_27</strain>
    </source>
</reference>
<gene>
    <name evidence="14" type="ORF">DI549_13980</name>
</gene>
<keyword evidence="7" id="KW-1015">Disulfide bond</keyword>
<evidence type="ECO:0000256" key="8">
    <source>
        <dbReference type="ARBA" id="ARBA00023284"/>
    </source>
</evidence>
<keyword evidence="8" id="KW-0676">Redox-active center</keyword>
<comment type="catalytic activity">
    <reaction evidence="12">
        <text>a hydroperoxide + [thioredoxin]-dithiol = an alcohol + [thioredoxin]-disulfide + H2O</text>
        <dbReference type="Rhea" id="RHEA:62620"/>
        <dbReference type="Rhea" id="RHEA-COMP:10698"/>
        <dbReference type="Rhea" id="RHEA-COMP:10700"/>
        <dbReference type="ChEBI" id="CHEBI:15377"/>
        <dbReference type="ChEBI" id="CHEBI:29950"/>
        <dbReference type="ChEBI" id="CHEBI:30879"/>
        <dbReference type="ChEBI" id="CHEBI:35924"/>
        <dbReference type="ChEBI" id="CHEBI:50058"/>
        <dbReference type="EC" id="1.11.1.24"/>
    </reaction>
</comment>
<proteinExistence type="inferred from homology"/>
<dbReference type="FunFam" id="3.40.30.10:FF:000007">
    <property type="entry name" value="Thioredoxin-dependent thiol peroxidase"/>
    <property type="match status" value="1"/>
</dbReference>
<sequence length="154" mass="17019">MTIETESPAPDFTITTDTGDILTLEGFRGHKLVLYFYPKAGTSGCTIEAHDFNRLKPEFDAADTRVLGISPDPDKALAKFRAKEGLTFALAGDEEHKMLEAYGVWAEKSMYGKKYMGVERTTVLIDRDGRIARIWPKVKVAGHAEEVLAAARAL</sequence>
<evidence type="ECO:0000256" key="7">
    <source>
        <dbReference type="ARBA" id="ARBA00023157"/>
    </source>
</evidence>
<evidence type="ECO:0000256" key="9">
    <source>
        <dbReference type="ARBA" id="ARBA00032824"/>
    </source>
</evidence>
<dbReference type="EMBL" id="QFQD01000044">
    <property type="protein sequence ID" value="PZQ81532.1"/>
    <property type="molecule type" value="Genomic_DNA"/>
</dbReference>
<dbReference type="InterPro" id="IPR013766">
    <property type="entry name" value="Thioredoxin_domain"/>
</dbReference>
<organism evidence="14 15">
    <name type="scientific">Ancylobacter novellus</name>
    <name type="common">Thiobacillus novellus</name>
    <dbReference type="NCBI Taxonomy" id="921"/>
    <lineage>
        <taxon>Bacteria</taxon>
        <taxon>Pseudomonadati</taxon>
        <taxon>Pseudomonadota</taxon>
        <taxon>Alphaproteobacteria</taxon>
        <taxon>Hyphomicrobiales</taxon>
        <taxon>Xanthobacteraceae</taxon>
        <taxon>Ancylobacter</taxon>
    </lineage>
</organism>
<comment type="subunit">
    <text evidence="2">Monomer.</text>
</comment>
<evidence type="ECO:0000256" key="1">
    <source>
        <dbReference type="ARBA" id="ARBA00003330"/>
    </source>
</evidence>
<dbReference type="InterPro" id="IPR036249">
    <property type="entry name" value="Thioredoxin-like_sf"/>
</dbReference>
<keyword evidence="5" id="KW-0049">Antioxidant</keyword>
<comment type="caution">
    <text evidence="14">The sequence shown here is derived from an EMBL/GenBank/DDBJ whole genome shotgun (WGS) entry which is preliminary data.</text>
</comment>
<accession>A0A2W5QWZ1</accession>
<feature type="domain" description="Thioredoxin" evidence="13">
    <location>
        <begin position="3"/>
        <end position="154"/>
    </location>
</feature>
<evidence type="ECO:0000313" key="15">
    <source>
        <dbReference type="Proteomes" id="UP000248887"/>
    </source>
</evidence>
<dbReference type="InterPro" id="IPR050924">
    <property type="entry name" value="Peroxiredoxin_BCP/PrxQ"/>
</dbReference>
<keyword evidence="6" id="KW-0560">Oxidoreductase</keyword>